<dbReference type="EMBL" id="CP088280">
    <property type="protein sequence ID" value="UGX99372.1"/>
    <property type="molecule type" value="Genomic_DNA"/>
</dbReference>
<dbReference type="InterPro" id="IPR042095">
    <property type="entry name" value="SUMF_sf"/>
</dbReference>
<organism evidence="2 3">
    <name type="scientific">Bradyrhizobium barranii subsp. barranii</name>
    <dbReference type="NCBI Taxonomy" id="2823807"/>
    <lineage>
        <taxon>Bacteria</taxon>
        <taxon>Pseudomonadati</taxon>
        <taxon>Pseudomonadota</taxon>
        <taxon>Alphaproteobacteria</taxon>
        <taxon>Hyphomicrobiales</taxon>
        <taxon>Nitrobacteraceae</taxon>
        <taxon>Bradyrhizobium</taxon>
        <taxon>Bradyrhizobium barranii</taxon>
    </lineage>
</organism>
<dbReference type="AlphaFoldDB" id="A0A9X9Z867"/>
<accession>A0A9X9Z867</accession>
<reference evidence="2 3" key="2">
    <citation type="journal article" date="2022" name="Int. J. Syst. Evol. Microbiol.">
        <title>Strains of Bradyrhizobium barranii sp. nov. associated with legumes native to Canada are symbionts of soybeans and belong to different subspecies (subsp. barranii subsp. nov. and subsp. apii subsp. nov.) and symbiovars (sv. glycinearum and sv. septentrionale).</title>
        <authorList>
            <person name="Bromfield E.S.P."/>
            <person name="Cloutier S."/>
            <person name="Wasai-Hara S."/>
            <person name="Minamisawa K."/>
        </authorList>
    </citation>
    <scope>NUCLEOTIDE SEQUENCE [LARGE SCALE GENOMIC DNA]</scope>
    <source>
        <strain evidence="2 3">323S2</strain>
    </source>
</reference>
<reference evidence="2 3" key="1">
    <citation type="journal article" date="2017" name="Syst. Appl. Microbiol.">
        <title>Soybeans inoculated with root zone soils of Canadian native legumes harbour diverse and novel Bradyrhizobium spp. that possess agricultural potential.</title>
        <authorList>
            <person name="Bromfield E.S.P."/>
            <person name="Cloutier S."/>
            <person name="Tambong J.T."/>
            <person name="Tran Thi T.V."/>
        </authorList>
    </citation>
    <scope>NUCLEOTIDE SEQUENCE [LARGE SCALE GENOMIC DNA]</scope>
    <source>
        <strain evidence="2 3">323S2</strain>
    </source>
</reference>
<evidence type="ECO:0000259" key="1">
    <source>
        <dbReference type="Pfam" id="PF03781"/>
    </source>
</evidence>
<sequence length="117" mass="12675">MSESASKRTAESSRHKVTFAHSFAVGRYAVTFAEWDACVADGGCNGYKPWDNGWGRGRRPAINISWSDAKSYAMVVGPHRQDVPPPERSRAGICDARGNDVIVLVGSLRVSGPGQLR</sequence>
<dbReference type="InterPro" id="IPR016187">
    <property type="entry name" value="CTDL_fold"/>
</dbReference>
<gene>
    <name evidence="2" type="ORF">G6321_00047965</name>
</gene>
<feature type="domain" description="Sulfatase-modifying factor enzyme-like" evidence="1">
    <location>
        <begin position="6"/>
        <end position="77"/>
    </location>
</feature>
<proteinExistence type="predicted"/>
<dbReference type="InterPro" id="IPR005532">
    <property type="entry name" value="SUMF_dom"/>
</dbReference>
<name>A0A9X9Z867_9BRAD</name>
<dbReference type="SUPFAM" id="SSF56436">
    <property type="entry name" value="C-type lectin-like"/>
    <property type="match status" value="1"/>
</dbReference>
<protein>
    <submittedName>
        <fullName evidence="2">SUMF1/EgtB/PvdO family nonheme iron enzyme</fullName>
    </submittedName>
</protein>
<dbReference type="Gene3D" id="3.90.1580.10">
    <property type="entry name" value="paralog of FGE (formylglycine-generating enzyme)"/>
    <property type="match status" value="1"/>
</dbReference>
<dbReference type="Pfam" id="PF03781">
    <property type="entry name" value="FGE-sulfatase"/>
    <property type="match status" value="1"/>
</dbReference>
<evidence type="ECO:0000313" key="2">
    <source>
        <dbReference type="EMBL" id="UGX99372.1"/>
    </source>
</evidence>
<evidence type="ECO:0000313" key="3">
    <source>
        <dbReference type="Proteomes" id="UP000564836"/>
    </source>
</evidence>
<dbReference type="Proteomes" id="UP000564836">
    <property type="component" value="Chromosome"/>
</dbReference>